<name>A0AA42LJG5_9GAMM</name>
<proteinExistence type="predicted"/>
<gene>
    <name evidence="1" type="ORF">N5D41_23505</name>
</gene>
<organism evidence="1 2">
    <name type="scientific">Ectopseudomonas toyotomiensis</name>
    <dbReference type="NCBI Taxonomy" id="554344"/>
    <lineage>
        <taxon>Bacteria</taxon>
        <taxon>Pseudomonadati</taxon>
        <taxon>Pseudomonadota</taxon>
        <taxon>Gammaproteobacteria</taxon>
        <taxon>Pseudomonadales</taxon>
        <taxon>Pseudomonadaceae</taxon>
        <taxon>Ectopseudomonas</taxon>
    </lineage>
</organism>
<dbReference type="EMBL" id="JAOCDH010000041">
    <property type="protein sequence ID" value="MDH0704447.1"/>
    <property type="molecule type" value="Genomic_DNA"/>
</dbReference>
<comment type="caution">
    <text evidence="1">The sequence shown here is derived from an EMBL/GenBank/DDBJ whole genome shotgun (WGS) entry which is preliminary data.</text>
</comment>
<protein>
    <submittedName>
        <fullName evidence="1">Uncharacterized protein</fullName>
    </submittedName>
</protein>
<evidence type="ECO:0000313" key="2">
    <source>
        <dbReference type="Proteomes" id="UP001161137"/>
    </source>
</evidence>
<dbReference type="RefSeq" id="WP_196458576.1">
    <property type="nucleotide sequence ID" value="NZ_JACFYY010000006.1"/>
</dbReference>
<reference evidence="1" key="1">
    <citation type="submission" date="2022-09" db="EMBL/GenBank/DDBJ databases">
        <title>Intensive care unit water sources are persistently colonized with multi-drug resistant bacteria and are the site of extensive horizontal gene transfer of antibiotic resistance genes.</title>
        <authorList>
            <person name="Diorio-Toth L."/>
        </authorList>
    </citation>
    <scope>NUCLEOTIDE SEQUENCE</scope>
    <source>
        <strain evidence="1">GD03863</strain>
    </source>
</reference>
<dbReference type="AlphaFoldDB" id="A0AA42LJG5"/>
<dbReference type="Proteomes" id="UP001161137">
    <property type="component" value="Unassembled WGS sequence"/>
</dbReference>
<evidence type="ECO:0000313" key="1">
    <source>
        <dbReference type="EMBL" id="MDH0704447.1"/>
    </source>
</evidence>
<sequence length="177" mass="19244">MAVSFGTLLAGAARGLLAVLPFLRRGKAEREAGINPASADDGRVDDLLDGALRRLGALTADDSLLQKALSNGAAIFVRPDHFFKPHIREWLSLPHTKEALKELAKAHLVDAPLPINLRESLIDSYMQISGEQKTFAEDCVSISIAFLKASVEAAATDAGGRRYLKLDFSLYIIVWMV</sequence>
<accession>A0AA42LJG5</accession>